<dbReference type="InterPro" id="IPR029058">
    <property type="entry name" value="AB_hydrolase_fold"/>
</dbReference>
<dbReference type="EMBL" id="CP034205">
    <property type="protein sequence ID" value="QBZ55896.1"/>
    <property type="molecule type" value="Genomic_DNA"/>
</dbReference>
<dbReference type="Proteomes" id="UP000294847">
    <property type="component" value="Chromosome 2"/>
</dbReference>
<dbReference type="Gene3D" id="3.40.50.1820">
    <property type="entry name" value="alpha/beta hydrolase"/>
    <property type="match status" value="1"/>
</dbReference>
<dbReference type="SUPFAM" id="SSF53474">
    <property type="entry name" value="alpha/beta-Hydrolases"/>
    <property type="match status" value="1"/>
</dbReference>
<protein>
    <recommendedName>
        <fullName evidence="1">AB hydrolase-1 domain-containing protein</fullName>
    </recommendedName>
</protein>
<evidence type="ECO:0000313" key="2">
    <source>
        <dbReference type="EMBL" id="QBZ55896.1"/>
    </source>
</evidence>
<name>A0A4P7N562_PYROR</name>
<reference evidence="2 3" key="1">
    <citation type="journal article" date="2019" name="Mol. Biol. Evol.">
        <title>Blast fungal genomes show frequent chromosomal changes, gene gains and losses, and effector gene turnover.</title>
        <authorList>
            <person name="Gomez Luciano L.B."/>
            <person name="Jason Tsai I."/>
            <person name="Chuma I."/>
            <person name="Tosa Y."/>
            <person name="Chen Y.H."/>
            <person name="Li J.Y."/>
            <person name="Li M.Y."/>
            <person name="Jade Lu M.Y."/>
            <person name="Nakayashiki H."/>
            <person name="Li W.H."/>
        </authorList>
    </citation>
    <scope>NUCLEOTIDE SEQUENCE [LARGE SCALE GENOMIC DNA]</scope>
    <source>
        <strain evidence="2">MZ5-1-6</strain>
    </source>
</reference>
<dbReference type="PANTHER" id="PTHR43689">
    <property type="entry name" value="HYDROLASE"/>
    <property type="match status" value="1"/>
</dbReference>
<dbReference type="PANTHER" id="PTHR43689:SF8">
    <property type="entry name" value="ALPHA_BETA-HYDROLASES SUPERFAMILY PROTEIN"/>
    <property type="match status" value="1"/>
</dbReference>
<sequence>MSCNGLHTTAGAGTTQMMASTSLLTGFPNPSKGYVRKAYVDTPSGQLHYRAGRPPYGMAERHDVLVFLHKVAASSAAFEDLMVHYATEGFTSLAPDMPGFGASFDPSEDDNSVIARDGTAWYVNVLASALRAILSGVSFSAMTPRPIHILGHHAGAALAIQLAAESPLSDSHLSAVYRPPPSGLMIKSLTLLGPSIMSAAQRSLMKSRCLEPFDEPAPDGSHFVKTWDFLREMGVLGPPPLPPNPSAKDLELHHRETIDHIRAWKGRTLALGAVWDLDQETLFRQIACPVLALCATDDVLWPFFDNVRAVEGVETHVVGGGNFSTDRDVDGVIKAWSGFLHKMGAFDIIEPVKMKYQVVG</sequence>
<proteinExistence type="predicted"/>
<evidence type="ECO:0000259" key="1">
    <source>
        <dbReference type="Pfam" id="PF12697"/>
    </source>
</evidence>
<feature type="domain" description="AB hydrolase-1" evidence="1">
    <location>
        <begin position="66"/>
        <end position="326"/>
    </location>
</feature>
<dbReference type="AlphaFoldDB" id="A0A4P7N562"/>
<accession>A0A4P7N562</accession>
<dbReference type="Pfam" id="PF12697">
    <property type="entry name" value="Abhydrolase_6"/>
    <property type="match status" value="1"/>
</dbReference>
<organism evidence="2 3">
    <name type="scientific">Pyricularia oryzae</name>
    <name type="common">Rice blast fungus</name>
    <name type="synonym">Magnaporthe oryzae</name>
    <dbReference type="NCBI Taxonomy" id="318829"/>
    <lineage>
        <taxon>Eukaryota</taxon>
        <taxon>Fungi</taxon>
        <taxon>Dikarya</taxon>
        <taxon>Ascomycota</taxon>
        <taxon>Pezizomycotina</taxon>
        <taxon>Sordariomycetes</taxon>
        <taxon>Sordariomycetidae</taxon>
        <taxon>Magnaporthales</taxon>
        <taxon>Pyriculariaceae</taxon>
        <taxon>Pyricularia</taxon>
    </lineage>
</organism>
<evidence type="ECO:0000313" key="3">
    <source>
        <dbReference type="Proteomes" id="UP000294847"/>
    </source>
</evidence>
<gene>
    <name evidence="2" type="ORF">PoMZ_00802</name>
</gene>
<dbReference type="InterPro" id="IPR000073">
    <property type="entry name" value="AB_hydrolase_1"/>
</dbReference>